<dbReference type="PROSITE" id="PS50878">
    <property type="entry name" value="RT_POL"/>
    <property type="match status" value="1"/>
</dbReference>
<evidence type="ECO:0000256" key="2">
    <source>
        <dbReference type="ARBA" id="ARBA00022679"/>
    </source>
</evidence>
<dbReference type="Pfam" id="PF00665">
    <property type="entry name" value="rve"/>
    <property type="match status" value="1"/>
</dbReference>
<keyword evidence="2" id="KW-0808">Transferase</keyword>
<dbReference type="InterPro" id="IPR000477">
    <property type="entry name" value="RT_dom"/>
</dbReference>
<dbReference type="Pfam" id="PF00078">
    <property type="entry name" value="RVT_1"/>
    <property type="match status" value="1"/>
</dbReference>
<dbReference type="FunFam" id="3.30.70.270:FF:000026">
    <property type="entry name" value="Transposon Ty3-G Gag-Pol polyprotein"/>
    <property type="match status" value="1"/>
</dbReference>
<reference evidence="11" key="1">
    <citation type="journal article" date="2014" name="PLoS ONE">
        <title>Transcriptome-Based Identification of ABC Transporters in the Western Tarnished Plant Bug Lygus hesperus.</title>
        <authorList>
            <person name="Hull J.J."/>
            <person name="Chaney K."/>
            <person name="Geib S.M."/>
            <person name="Fabrick J.A."/>
            <person name="Brent C.S."/>
            <person name="Walsh D."/>
            <person name="Lavine L.C."/>
        </authorList>
    </citation>
    <scope>NUCLEOTIDE SEQUENCE</scope>
</reference>
<accession>A0A0A9X8H3</accession>
<dbReference type="FunFam" id="1.10.340.70:FF:000003">
    <property type="entry name" value="Protein CBG25708"/>
    <property type="match status" value="1"/>
</dbReference>
<dbReference type="InterPro" id="IPR001584">
    <property type="entry name" value="Integrase_cat-core"/>
</dbReference>
<dbReference type="GO" id="GO:0004519">
    <property type="term" value="F:endonuclease activity"/>
    <property type="evidence" value="ECO:0007669"/>
    <property type="project" value="UniProtKB-KW"/>
</dbReference>
<evidence type="ECO:0000256" key="3">
    <source>
        <dbReference type="ARBA" id="ARBA00022695"/>
    </source>
</evidence>
<feature type="domain" description="Integrase catalytic" evidence="9">
    <location>
        <begin position="821"/>
        <end position="976"/>
    </location>
</feature>
<evidence type="ECO:0000259" key="9">
    <source>
        <dbReference type="PROSITE" id="PS50994"/>
    </source>
</evidence>
<dbReference type="FunFam" id="3.30.420.10:FF:000063">
    <property type="entry name" value="Retrovirus-related Pol polyprotein from transposon 297-like Protein"/>
    <property type="match status" value="1"/>
</dbReference>
<dbReference type="SUPFAM" id="SSF56672">
    <property type="entry name" value="DNA/RNA polymerases"/>
    <property type="match status" value="1"/>
</dbReference>
<dbReference type="GO" id="GO:0042575">
    <property type="term" value="C:DNA polymerase complex"/>
    <property type="evidence" value="ECO:0007669"/>
    <property type="project" value="UniProtKB-ARBA"/>
</dbReference>
<evidence type="ECO:0000256" key="6">
    <source>
        <dbReference type="ARBA" id="ARBA00023268"/>
    </source>
</evidence>
<dbReference type="Pfam" id="PF17919">
    <property type="entry name" value="RT_RNaseH_2"/>
    <property type="match status" value="1"/>
</dbReference>
<dbReference type="PANTHER" id="PTHR37984:SF5">
    <property type="entry name" value="PROTEIN NYNRIN-LIKE"/>
    <property type="match status" value="1"/>
</dbReference>
<dbReference type="PROSITE" id="PS50994">
    <property type="entry name" value="INTEGRASE"/>
    <property type="match status" value="1"/>
</dbReference>
<dbReference type="InterPro" id="IPR021109">
    <property type="entry name" value="Peptidase_aspartic_dom_sf"/>
</dbReference>
<dbReference type="CDD" id="cd01647">
    <property type="entry name" value="RT_LTR"/>
    <property type="match status" value="1"/>
</dbReference>
<keyword evidence="6" id="KW-0511">Multifunctional enzyme</keyword>
<dbReference type="InterPro" id="IPR041577">
    <property type="entry name" value="RT_RNaseH_2"/>
</dbReference>
<evidence type="ECO:0000256" key="5">
    <source>
        <dbReference type="ARBA" id="ARBA00022759"/>
    </source>
</evidence>
<dbReference type="InterPro" id="IPR012337">
    <property type="entry name" value="RNaseH-like_sf"/>
</dbReference>
<keyword evidence="5" id="KW-0378">Hydrolase</keyword>
<dbReference type="InterPro" id="IPR050951">
    <property type="entry name" value="Retrovirus_Pol_polyprotein"/>
</dbReference>
<keyword evidence="3" id="KW-0548">Nucleotidyltransferase</keyword>
<evidence type="ECO:0000256" key="1">
    <source>
        <dbReference type="ARBA" id="ARBA00012493"/>
    </source>
</evidence>
<feature type="compositionally biased region" description="Polar residues" evidence="7">
    <location>
        <begin position="1082"/>
        <end position="1132"/>
    </location>
</feature>
<dbReference type="EC" id="2.7.7.49" evidence="1"/>
<evidence type="ECO:0000313" key="10">
    <source>
        <dbReference type="EMBL" id="JAG15935.1"/>
    </source>
</evidence>
<dbReference type="SUPFAM" id="SSF53098">
    <property type="entry name" value="Ribonuclease H-like"/>
    <property type="match status" value="1"/>
</dbReference>
<dbReference type="AlphaFoldDB" id="A0A0A9X8H3"/>
<dbReference type="Pfam" id="PF17921">
    <property type="entry name" value="Integrase_H2C2"/>
    <property type="match status" value="1"/>
</dbReference>
<dbReference type="EMBL" id="GBHO01027669">
    <property type="protein sequence ID" value="JAG15935.1"/>
    <property type="molecule type" value="Transcribed_RNA"/>
</dbReference>
<dbReference type="CDD" id="cd09274">
    <property type="entry name" value="RNase_HI_RT_Ty3"/>
    <property type="match status" value="1"/>
</dbReference>
<dbReference type="Gene3D" id="1.10.340.70">
    <property type="match status" value="1"/>
</dbReference>
<reference evidence="11" key="2">
    <citation type="submission" date="2014-07" db="EMBL/GenBank/DDBJ databases">
        <authorList>
            <person name="Hull J."/>
        </authorList>
    </citation>
    <scope>NUCLEOTIDE SEQUENCE</scope>
</reference>
<feature type="region of interest" description="Disordered" evidence="7">
    <location>
        <begin position="1073"/>
        <end position="1139"/>
    </location>
</feature>
<evidence type="ECO:0000259" key="8">
    <source>
        <dbReference type="PROSITE" id="PS50878"/>
    </source>
</evidence>
<dbReference type="Gene3D" id="3.30.70.270">
    <property type="match status" value="2"/>
</dbReference>
<gene>
    <name evidence="10" type="ORF">CM83_38205</name>
    <name evidence="11" type="ORF">CM83_38206</name>
</gene>
<dbReference type="PANTHER" id="PTHR37984">
    <property type="entry name" value="PROTEIN CBG26694"/>
    <property type="match status" value="1"/>
</dbReference>
<name>A0A0A9X8H3_LYGHE</name>
<dbReference type="GO" id="GO:0003676">
    <property type="term" value="F:nucleic acid binding"/>
    <property type="evidence" value="ECO:0007669"/>
    <property type="project" value="InterPro"/>
</dbReference>
<evidence type="ECO:0000256" key="4">
    <source>
        <dbReference type="ARBA" id="ARBA00022722"/>
    </source>
</evidence>
<evidence type="ECO:0000256" key="7">
    <source>
        <dbReference type="SAM" id="MobiDB-lite"/>
    </source>
</evidence>
<feature type="domain" description="Reverse transcriptase" evidence="8">
    <location>
        <begin position="273"/>
        <end position="452"/>
    </location>
</feature>
<dbReference type="SUPFAM" id="SSF50630">
    <property type="entry name" value="Acid proteases"/>
    <property type="match status" value="1"/>
</dbReference>
<protein>
    <recommendedName>
        <fullName evidence="1">RNA-directed DNA polymerase</fullName>
        <ecNumber evidence="1">2.7.7.49</ecNumber>
    </recommendedName>
</protein>
<dbReference type="InterPro" id="IPR041588">
    <property type="entry name" value="Integrase_H2C2"/>
</dbReference>
<proteinExistence type="predicted"/>
<dbReference type="InterPro" id="IPR043502">
    <property type="entry name" value="DNA/RNA_pol_sf"/>
</dbReference>
<dbReference type="Gene3D" id="2.40.70.10">
    <property type="entry name" value="Acid Proteases"/>
    <property type="match status" value="1"/>
</dbReference>
<dbReference type="GO" id="GO:0003964">
    <property type="term" value="F:RNA-directed DNA polymerase activity"/>
    <property type="evidence" value="ECO:0007669"/>
    <property type="project" value="UniProtKB-EC"/>
</dbReference>
<sequence length="1161" mass="130633">MRCRTCGGSHPDSGCWYRDVVCDLCKGNHLKRVCTATQNNNNYHKTANKQVGNVIKDNSSKNTRKKFVQRSNYLADNDAVEESLFRIFENVSTKPFTTNVTINGVECRFEIDTGCGSTILPFTFYKAHFECCEMEPSDKTFLSYFNIKSKPLGVVSLNVVFEGKDFGRLPIYVVDTKGPPLLGREWFNKLGFQLSLGNSVKDPCFYNDESDSGMLTYLKNKFKKVFSSELGLFNKGKAHLEMKPGSEPKFYRARPIPFALKEGVEKEIDRLVAQGILERVDYSPYGTPIVPILKKGGEQIRICGDYKITINPNLIIDQHPLPKIETLFQKVQGSNIFAKLDLSQAYQQMELDEESRDLVTISTHKGLYRYTRLPFGVACAPAKFQKVLDTLLEGIEGVGVLLDDILIGGKDRCELVSRIEEVLSRLEGAGLTLSESKCEIGKESLIYLGFRIDSSGLHTTDEKVRAVVDAPRPGSVKELQAFLGFVTYVSKFLPKVAEVLSPLYRLLKKEVPWSWSTECDEAFRQIKQLVQDCRSLAHYDPSIPLRLTVDASNHGVAGVLSQVQGNIDRPIAFTSRTLSSSEEAYSSIHREALAIVHCVKKFHIYLFGQKWTLISDHKPLLTIFGPKKGLPACAANRLQRWALFLSIYSYEMEYVASKNNSADWLSRAPLPDTVPDSEEFDLTVNYVFGVNSEFPLDFNDILASTKKDLILNKVIAYTKLGWPETVSEELLPFQRHKTELHVEKNVLLWGYRVVIPTILRQKVLQELHRSHMGIVKVKSLARSYVWWPKIDEDIELLVKSCENCSKYKDNPPKNSLIPWEWPEKPWSRLHIDYLGPVHNHYILVVVDSHSKWIEAFTTKNMTAVGTIRLLRESFARFGIPEVIVADNFSAFTSDEFQDFLRKNGVVFKSGAPFNPRTNGAAENAVRTVKRAIYAAIGKINEDEALDMVLQRFLLDYRNTKHITTGISPAEALLGRNLRSRLDLIRPPPAAAFVAKQQARQVQYHGGVDGPVWEIDQPVWVKNYRKGEEPWIEGIVERVLGPRRLKVLIPSLGLSWVRHCHQVRGRIVSPISGVGTVPLDTGPQGTPNGNNSTHVDSISSRKSSASLGSVKNTQVKNNQSIASGSGSVETPKSSRAIDGQSLAVRTRAGRLIKKTRRLVEEF</sequence>
<dbReference type="Gene3D" id="3.30.420.10">
    <property type="entry name" value="Ribonuclease H-like superfamily/Ribonuclease H"/>
    <property type="match status" value="1"/>
</dbReference>
<keyword evidence="5" id="KW-0255">Endonuclease</keyword>
<dbReference type="Gene3D" id="3.10.10.10">
    <property type="entry name" value="HIV Type 1 Reverse Transcriptase, subunit A, domain 1"/>
    <property type="match status" value="1"/>
</dbReference>
<dbReference type="EMBL" id="GBHO01027668">
    <property type="protein sequence ID" value="JAG15936.1"/>
    <property type="molecule type" value="Transcribed_RNA"/>
</dbReference>
<evidence type="ECO:0000313" key="11">
    <source>
        <dbReference type="EMBL" id="JAG15936.1"/>
    </source>
</evidence>
<dbReference type="InterPro" id="IPR036397">
    <property type="entry name" value="RNaseH_sf"/>
</dbReference>
<dbReference type="InterPro" id="IPR043128">
    <property type="entry name" value="Rev_trsase/Diguanyl_cyclase"/>
</dbReference>
<keyword evidence="4" id="KW-0540">Nuclease</keyword>
<organism evidence="11">
    <name type="scientific">Lygus hesperus</name>
    <name type="common">Western plant bug</name>
    <dbReference type="NCBI Taxonomy" id="30085"/>
    <lineage>
        <taxon>Eukaryota</taxon>
        <taxon>Metazoa</taxon>
        <taxon>Ecdysozoa</taxon>
        <taxon>Arthropoda</taxon>
        <taxon>Hexapoda</taxon>
        <taxon>Insecta</taxon>
        <taxon>Pterygota</taxon>
        <taxon>Neoptera</taxon>
        <taxon>Paraneoptera</taxon>
        <taxon>Hemiptera</taxon>
        <taxon>Heteroptera</taxon>
        <taxon>Panheteroptera</taxon>
        <taxon>Cimicomorpha</taxon>
        <taxon>Miridae</taxon>
        <taxon>Mirini</taxon>
        <taxon>Lygus</taxon>
    </lineage>
</organism>
<dbReference type="GO" id="GO:0015074">
    <property type="term" value="P:DNA integration"/>
    <property type="evidence" value="ECO:0007669"/>
    <property type="project" value="InterPro"/>
</dbReference>